<comment type="caution">
    <text evidence="1">The sequence shown here is derived from an EMBL/GenBank/DDBJ whole genome shotgun (WGS) entry which is preliminary data.</text>
</comment>
<dbReference type="RefSeq" id="WP_171579220.1">
    <property type="nucleotide sequence ID" value="NZ_JAAVLX010000003.1"/>
</dbReference>
<reference evidence="1 2" key="1">
    <citation type="submission" date="2020-03" db="EMBL/GenBank/DDBJ databases">
        <title>Bradyrhizobium diversity isolated from nodules of Indigofera sp.</title>
        <authorList>
            <person name="Klepa M."/>
            <person name="Helene L."/>
            <person name="Hungria M."/>
        </authorList>
    </citation>
    <scope>NUCLEOTIDE SEQUENCE [LARGE SCALE GENOMIC DNA]</scope>
    <source>
        <strain evidence="1 2">WSM 1791</strain>
    </source>
</reference>
<gene>
    <name evidence="1" type="ORF">HCN58_10250</name>
</gene>
<sequence length="173" mass="20169">MQLVLSLWNLFEIGSAEDKAQQVQRLGFLEKFNPLWIERVEIGRQEVRAFIWKKALRIAPEPIQVFNRYLSQVDSYLSGTGTRIGLTPRQWIDGVDFERFKRPKELAPTALRQLQTYGAKKMALRQDEMFQKWISGLLPKTDPEGRAFSRTELAELSAFCEGNRRHSMRLVQL</sequence>
<accession>A0A7Y4LV30</accession>
<proteinExistence type="predicted"/>
<dbReference type="AlphaFoldDB" id="A0A7Y4LV30"/>
<evidence type="ECO:0000313" key="2">
    <source>
        <dbReference type="Proteomes" id="UP000544122"/>
    </source>
</evidence>
<dbReference type="Proteomes" id="UP000544122">
    <property type="component" value="Unassembled WGS sequence"/>
</dbReference>
<protein>
    <submittedName>
        <fullName evidence="1">Uncharacterized protein</fullName>
    </submittedName>
</protein>
<dbReference type="EMBL" id="JAAVLX010000003">
    <property type="protein sequence ID" value="NOJ39977.1"/>
    <property type="molecule type" value="Genomic_DNA"/>
</dbReference>
<keyword evidence="2" id="KW-1185">Reference proteome</keyword>
<evidence type="ECO:0000313" key="1">
    <source>
        <dbReference type="EMBL" id="NOJ39977.1"/>
    </source>
</evidence>
<organism evidence="1 2">
    <name type="scientific">Bradyrhizobium australiense</name>
    <dbReference type="NCBI Taxonomy" id="2721161"/>
    <lineage>
        <taxon>Bacteria</taxon>
        <taxon>Pseudomonadati</taxon>
        <taxon>Pseudomonadota</taxon>
        <taxon>Alphaproteobacteria</taxon>
        <taxon>Hyphomicrobiales</taxon>
        <taxon>Nitrobacteraceae</taxon>
        <taxon>Bradyrhizobium</taxon>
    </lineage>
</organism>
<name>A0A7Y4LV30_9BRAD</name>